<dbReference type="Gene3D" id="1.10.287.1700">
    <property type="match status" value="1"/>
</dbReference>
<name>A0A1H0QDV1_9BURK</name>
<protein>
    <submittedName>
        <fullName evidence="3">Type III secretion protein (HrpB7)</fullName>
    </submittedName>
</protein>
<dbReference type="Pfam" id="PF09486">
    <property type="entry name" value="HrpB7"/>
    <property type="match status" value="1"/>
</dbReference>
<evidence type="ECO:0000256" key="2">
    <source>
        <dbReference type="SAM" id="MobiDB-lite"/>
    </source>
</evidence>
<feature type="coiled-coil region" evidence="1">
    <location>
        <begin position="117"/>
        <end position="151"/>
    </location>
</feature>
<dbReference type="OrthoDB" id="8819647at2"/>
<dbReference type="AlphaFoldDB" id="A0A1H0QDV1"/>
<keyword evidence="4" id="KW-1185">Reference proteome</keyword>
<evidence type="ECO:0000313" key="3">
    <source>
        <dbReference type="EMBL" id="SDP14889.1"/>
    </source>
</evidence>
<feature type="compositionally biased region" description="Basic and acidic residues" evidence="2">
    <location>
        <begin position="45"/>
        <end position="60"/>
    </location>
</feature>
<dbReference type="InterPro" id="IPR013392">
    <property type="entry name" value="T3SS_HrpB7"/>
</dbReference>
<gene>
    <name evidence="3" type="ORF">SAMN04489708_10840</name>
</gene>
<proteinExistence type="predicted"/>
<accession>A0A1H0QDV1</accession>
<evidence type="ECO:0000256" key="1">
    <source>
        <dbReference type="SAM" id="Coils"/>
    </source>
</evidence>
<feature type="compositionally biased region" description="Basic and acidic residues" evidence="2">
    <location>
        <begin position="91"/>
        <end position="105"/>
    </location>
</feature>
<dbReference type="RefSeq" id="WP_092833545.1">
    <property type="nucleotide sequence ID" value="NZ_CP028290.1"/>
</dbReference>
<feature type="region of interest" description="Disordered" evidence="2">
    <location>
        <begin position="85"/>
        <end position="105"/>
    </location>
</feature>
<sequence>MSTIKGLRTLVRLKARRTEQAEAALQEGIQALKGEEEALAQAQAEESHARDAERAHRERLASATSAGSCFLANDAITLQMLVSEAQGQSAEAERHTAQARGRVDAAREQVRLRDAAVRRAQRQLEATRERLEQAIAAAERAQEDAQDEEAEETAVARMLAAARQGRRTGARSGASRAVEA</sequence>
<dbReference type="Proteomes" id="UP000199317">
    <property type="component" value="Unassembled WGS sequence"/>
</dbReference>
<organism evidence="3 4">
    <name type="scientific">Paracidovorax cattleyae</name>
    <dbReference type="NCBI Taxonomy" id="80868"/>
    <lineage>
        <taxon>Bacteria</taxon>
        <taxon>Pseudomonadati</taxon>
        <taxon>Pseudomonadota</taxon>
        <taxon>Betaproteobacteria</taxon>
        <taxon>Burkholderiales</taxon>
        <taxon>Comamonadaceae</taxon>
        <taxon>Paracidovorax</taxon>
    </lineage>
</organism>
<evidence type="ECO:0000313" key="4">
    <source>
        <dbReference type="Proteomes" id="UP000199317"/>
    </source>
</evidence>
<keyword evidence="1" id="KW-0175">Coiled coil</keyword>
<reference evidence="4" key="1">
    <citation type="submission" date="2016-10" db="EMBL/GenBank/DDBJ databases">
        <authorList>
            <person name="Varghese N."/>
            <person name="Submissions S."/>
        </authorList>
    </citation>
    <scope>NUCLEOTIDE SEQUENCE [LARGE SCALE GENOMIC DNA]</scope>
    <source>
        <strain evidence="4">DSM 17101</strain>
    </source>
</reference>
<dbReference type="InterPro" id="IPR053716">
    <property type="entry name" value="Flag_assembly_chemotaxis_eff"/>
</dbReference>
<feature type="region of interest" description="Disordered" evidence="2">
    <location>
        <begin position="36"/>
        <end position="64"/>
    </location>
</feature>
<dbReference type="EMBL" id="FNJL01000008">
    <property type="protein sequence ID" value="SDP14889.1"/>
    <property type="molecule type" value="Genomic_DNA"/>
</dbReference>